<proteinExistence type="inferred from homology"/>
<dbReference type="GO" id="GO:0003723">
    <property type="term" value="F:RNA binding"/>
    <property type="evidence" value="ECO:0007669"/>
    <property type="project" value="InterPro"/>
</dbReference>
<evidence type="ECO:0000256" key="1">
    <source>
        <dbReference type="ARBA" id="ARBA00007392"/>
    </source>
</evidence>
<dbReference type="InterPro" id="IPR012340">
    <property type="entry name" value="NA-bd_OB-fold"/>
</dbReference>
<evidence type="ECO:0000256" key="2">
    <source>
        <dbReference type="ARBA" id="ARBA00022540"/>
    </source>
</evidence>
<dbReference type="PROSITE" id="PS50832">
    <property type="entry name" value="S1_IF1_TYPE"/>
    <property type="match status" value="1"/>
</dbReference>
<gene>
    <name evidence="7" type="ORF">F2Q68_00024487</name>
</gene>
<evidence type="ECO:0000256" key="3">
    <source>
        <dbReference type="ARBA" id="ARBA00022917"/>
    </source>
</evidence>
<dbReference type="CDD" id="cd05793">
    <property type="entry name" value="S1_IF1A"/>
    <property type="match status" value="1"/>
</dbReference>
<dbReference type="Proteomes" id="UP000712281">
    <property type="component" value="Unassembled WGS sequence"/>
</dbReference>
<dbReference type="Pfam" id="PF01176">
    <property type="entry name" value="eIF-1a"/>
    <property type="match status" value="1"/>
</dbReference>
<evidence type="ECO:0000256" key="4">
    <source>
        <dbReference type="ARBA" id="ARBA00032507"/>
    </source>
</evidence>
<dbReference type="AlphaFoldDB" id="A0A8S9IJ80"/>
<dbReference type="GO" id="GO:0003743">
    <property type="term" value="F:translation initiation factor activity"/>
    <property type="evidence" value="ECO:0007669"/>
    <property type="project" value="UniProtKB-UniRule"/>
</dbReference>
<evidence type="ECO:0000313" key="7">
    <source>
        <dbReference type="EMBL" id="KAF2569272.1"/>
    </source>
</evidence>
<protein>
    <recommendedName>
        <fullName evidence="4">Eukaryotic translation initiation factor 4C</fullName>
    </recommendedName>
</protein>
<name>A0A8S9IJ80_BRACR</name>
<dbReference type="InterPro" id="IPR001253">
    <property type="entry name" value="TIF_eIF-1A"/>
</dbReference>
<dbReference type="InterPro" id="IPR006196">
    <property type="entry name" value="RNA-binding_domain_S1_IF1"/>
</dbReference>
<organism evidence="7 8">
    <name type="scientific">Brassica cretica</name>
    <name type="common">Mustard</name>
    <dbReference type="NCBI Taxonomy" id="69181"/>
    <lineage>
        <taxon>Eukaryota</taxon>
        <taxon>Viridiplantae</taxon>
        <taxon>Streptophyta</taxon>
        <taxon>Embryophyta</taxon>
        <taxon>Tracheophyta</taxon>
        <taxon>Spermatophyta</taxon>
        <taxon>Magnoliopsida</taxon>
        <taxon>eudicotyledons</taxon>
        <taxon>Gunneridae</taxon>
        <taxon>Pentapetalae</taxon>
        <taxon>rosids</taxon>
        <taxon>malvids</taxon>
        <taxon>Brassicales</taxon>
        <taxon>Brassicaceae</taxon>
        <taxon>Brassiceae</taxon>
        <taxon>Brassica</taxon>
    </lineage>
</organism>
<dbReference type="SUPFAM" id="SSF50249">
    <property type="entry name" value="Nucleic acid-binding proteins"/>
    <property type="match status" value="1"/>
</dbReference>
<dbReference type="PANTHER" id="PTHR21668">
    <property type="entry name" value="EIF-1A"/>
    <property type="match status" value="1"/>
</dbReference>
<comment type="caution">
    <text evidence="7">The sequence shown here is derived from an EMBL/GenBank/DDBJ whole genome shotgun (WGS) entry which is preliminary data.</text>
</comment>
<sequence length="169" mass="19006">MPKNKGKGGKNIKRGKKEADDDKREIIFKEDGQEYALVLRMCGNGRCEAKCIDGITRMCHIRGKMHKKVWISAGDIILVGLRMDMDNDSKADVIHKYTPDEARFLKSCDELPRDLRLNEGVAGVLESRASIFQQIRARIFNDNSILEDAATKYRNGKSTGNATTRDSNS</sequence>
<evidence type="ECO:0000259" key="6">
    <source>
        <dbReference type="PROSITE" id="PS50832"/>
    </source>
</evidence>
<dbReference type="Gene3D" id="2.40.50.140">
    <property type="entry name" value="Nucleic acid-binding proteins"/>
    <property type="match status" value="1"/>
</dbReference>
<keyword evidence="3 5" id="KW-0648">Protein biosynthesis</keyword>
<accession>A0A8S9IJ80</accession>
<dbReference type="InterPro" id="IPR018104">
    <property type="entry name" value="TIF_eIF-1A_CS"/>
</dbReference>
<comment type="similarity">
    <text evidence="1">Belongs to the eIF-1A family.</text>
</comment>
<keyword evidence="2 5" id="KW-0396">Initiation factor</keyword>
<evidence type="ECO:0000313" key="8">
    <source>
        <dbReference type="Proteomes" id="UP000712281"/>
    </source>
</evidence>
<reference evidence="7" key="1">
    <citation type="submission" date="2019-12" db="EMBL/GenBank/DDBJ databases">
        <title>Genome sequencing and annotation of Brassica cretica.</title>
        <authorList>
            <person name="Studholme D.J."/>
            <person name="Sarris P.F."/>
        </authorList>
    </citation>
    <scope>NUCLEOTIDE SEQUENCE</scope>
    <source>
        <strain evidence="7">PFS-001/15</strain>
        <tissue evidence="7">Leaf</tissue>
    </source>
</reference>
<dbReference type="HAMAP" id="MF_00216">
    <property type="entry name" value="aIF_1A"/>
    <property type="match status" value="1"/>
</dbReference>
<dbReference type="PROSITE" id="PS01262">
    <property type="entry name" value="IF1A"/>
    <property type="match status" value="1"/>
</dbReference>
<dbReference type="SMART" id="SM00652">
    <property type="entry name" value="eIF1a"/>
    <property type="match status" value="1"/>
</dbReference>
<feature type="domain" description="S1-like" evidence="6">
    <location>
        <begin position="22"/>
        <end position="98"/>
    </location>
</feature>
<evidence type="ECO:0000256" key="5">
    <source>
        <dbReference type="PROSITE-ProRule" id="PRU00181"/>
    </source>
</evidence>
<dbReference type="EMBL" id="QGKW02001911">
    <property type="protein sequence ID" value="KAF2569272.1"/>
    <property type="molecule type" value="Genomic_DNA"/>
</dbReference>